<dbReference type="FunFam" id="3.30.565.10:FF:000006">
    <property type="entry name" value="Sensor histidine kinase WalK"/>
    <property type="match status" value="1"/>
</dbReference>
<evidence type="ECO:0000313" key="11">
    <source>
        <dbReference type="Proteomes" id="UP000215214"/>
    </source>
</evidence>
<dbReference type="Gene3D" id="3.30.565.10">
    <property type="entry name" value="Histidine kinase-like ATPase, C-terminal domain"/>
    <property type="match status" value="1"/>
</dbReference>
<dbReference type="SMART" id="SM00388">
    <property type="entry name" value="HisKA"/>
    <property type="match status" value="1"/>
</dbReference>
<evidence type="ECO:0000256" key="7">
    <source>
        <dbReference type="SAM" id="Coils"/>
    </source>
</evidence>
<dbReference type="AlphaFoldDB" id="A0A238U8A2"/>
<comment type="catalytic activity">
    <reaction evidence="1">
        <text>ATP + protein L-histidine = ADP + protein N-phospho-L-histidine.</text>
        <dbReference type="EC" id="2.7.13.3"/>
    </reaction>
</comment>
<evidence type="ECO:0000256" key="3">
    <source>
        <dbReference type="ARBA" id="ARBA00022553"/>
    </source>
</evidence>
<evidence type="ECO:0000313" key="10">
    <source>
        <dbReference type="EMBL" id="SNR15411.1"/>
    </source>
</evidence>
<dbReference type="CDD" id="cd00082">
    <property type="entry name" value="HisKA"/>
    <property type="match status" value="1"/>
</dbReference>
<dbReference type="Gene3D" id="1.10.287.130">
    <property type="match status" value="1"/>
</dbReference>
<dbReference type="InterPro" id="IPR050351">
    <property type="entry name" value="BphY/WalK/GraS-like"/>
</dbReference>
<protein>
    <recommendedName>
        <fullName evidence="2">histidine kinase</fullName>
        <ecNumber evidence="2">2.7.13.3</ecNumber>
    </recommendedName>
</protein>
<dbReference type="PROSITE" id="PS50109">
    <property type="entry name" value="HIS_KIN"/>
    <property type="match status" value="1"/>
</dbReference>
<dbReference type="GO" id="GO:0000155">
    <property type="term" value="F:phosphorelay sensor kinase activity"/>
    <property type="evidence" value="ECO:0007669"/>
    <property type="project" value="InterPro"/>
</dbReference>
<evidence type="ECO:0000256" key="8">
    <source>
        <dbReference type="SAM" id="Phobius"/>
    </source>
</evidence>
<dbReference type="SMART" id="SM00387">
    <property type="entry name" value="HATPase_c"/>
    <property type="match status" value="1"/>
</dbReference>
<dbReference type="Pfam" id="PF02518">
    <property type="entry name" value="HATPase_c"/>
    <property type="match status" value="1"/>
</dbReference>
<organism evidence="10 11">
    <name type="scientific">Tenacibaculum jejuense</name>
    <dbReference type="NCBI Taxonomy" id="584609"/>
    <lineage>
        <taxon>Bacteria</taxon>
        <taxon>Pseudomonadati</taxon>
        <taxon>Bacteroidota</taxon>
        <taxon>Flavobacteriia</taxon>
        <taxon>Flavobacteriales</taxon>
        <taxon>Flavobacteriaceae</taxon>
        <taxon>Tenacibaculum</taxon>
    </lineage>
</organism>
<dbReference type="CDD" id="cd00075">
    <property type="entry name" value="HATPase"/>
    <property type="match status" value="1"/>
</dbReference>
<evidence type="ECO:0000256" key="6">
    <source>
        <dbReference type="ARBA" id="ARBA00023012"/>
    </source>
</evidence>
<dbReference type="OrthoDB" id="1933776at2"/>
<evidence type="ECO:0000256" key="4">
    <source>
        <dbReference type="ARBA" id="ARBA00022679"/>
    </source>
</evidence>
<sequence length="460" mass="52571">MSRKIILLVVASIVGLIALSLIQARLIQNTYDLRKEALIDTTSETIGKIGSYGTSIDSISDAISNTFLKDLDRYSIQMLLKEKLLNRLRKINDSLNPRFIVEYEKEMKSKNLNFDLKYHKVLESIILVDSLKTDTIFYDKKSSKFKLVGYEFENDPELRLGTSTWETNRTFQRKIKGELKKGNYDVVFKTVNYMNIDEANSIILNEMRGLLISSCCIFLFVIGLFYYSIKNLITQKKIADIKSDFINNITHELKTPLATLSLATKMLKKQDLNTQNNFVESTIETIERQNIRLQKLVDQVLNNSLGYNEIELQKENVSLNDFVLEIIDDFLISNKDIILTNVMCDHDVLIEVDKFYISTVLSNILENAVKYGGTELEVQLKHNKGVEIIIGDNGIGISKKDIQQIFNKFFRAENKDIHNVKGLGLGLYYSNQIIKAHNGTISVKSEKVKGTTFSIKLPLD</sequence>
<dbReference type="PRINTS" id="PR00344">
    <property type="entry name" value="BCTRLSENSOR"/>
</dbReference>
<dbReference type="GO" id="GO:0004721">
    <property type="term" value="F:phosphoprotein phosphatase activity"/>
    <property type="evidence" value="ECO:0007669"/>
    <property type="project" value="TreeGrafter"/>
</dbReference>
<dbReference type="InterPro" id="IPR003594">
    <property type="entry name" value="HATPase_dom"/>
</dbReference>
<feature type="transmembrane region" description="Helical" evidence="8">
    <location>
        <begin position="210"/>
        <end position="229"/>
    </location>
</feature>
<dbReference type="GO" id="GO:0016036">
    <property type="term" value="P:cellular response to phosphate starvation"/>
    <property type="evidence" value="ECO:0007669"/>
    <property type="project" value="TreeGrafter"/>
</dbReference>
<evidence type="ECO:0000256" key="1">
    <source>
        <dbReference type="ARBA" id="ARBA00000085"/>
    </source>
</evidence>
<dbReference type="InterPro" id="IPR036890">
    <property type="entry name" value="HATPase_C_sf"/>
</dbReference>
<keyword evidence="8" id="KW-0472">Membrane</keyword>
<dbReference type="EC" id="2.7.13.3" evidence="2"/>
<feature type="domain" description="Histidine kinase" evidence="9">
    <location>
        <begin position="248"/>
        <end position="460"/>
    </location>
</feature>
<dbReference type="InterPro" id="IPR036097">
    <property type="entry name" value="HisK_dim/P_sf"/>
</dbReference>
<keyword evidence="8" id="KW-1133">Transmembrane helix</keyword>
<dbReference type="SUPFAM" id="SSF55874">
    <property type="entry name" value="ATPase domain of HSP90 chaperone/DNA topoisomerase II/histidine kinase"/>
    <property type="match status" value="1"/>
</dbReference>
<name>A0A238U8A2_9FLAO</name>
<dbReference type="Proteomes" id="UP000215214">
    <property type="component" value="Chromosome TJEJU"/>
</dbReference>
<evidence type="ECO:0000256" key="2">
    <source>
        <dbReference type="ARBA" id="ARBA00012438"/>
    </source>
</evidence>
<dbReference type="PANTHER" id="PTHR45453">
    <property type="entry name" value="PHOSPHATE REGULON SENSOR PROTEIN PHOR"/>
    <property type="match status" value="1"/>
</dbReference>
<keyword evidence="6" id="KW-0902">Two-component regulatory system</keyword>
<dbReference type="KEGG" id="tje:TJEJU_1691"/>
<dbReference type="InterPro" id="IPR005467">
    <property type="entry name" value="His_kinase_dom"/>
</dbReference>
<keyword evidence="3" id="KW-0597">Phosphoprotein</keyword>
<dbReference type="InterPro" id="IPR003661">
    <property type="entry name" value="HisK_dim/P_dom"/>
</dbReference>
<dbReference type="Pfam" id="PF00512">
    <property type="entry name" value="HisKA"/>
    <property type="match status" value="1"/>
</dbReference>
<evidence type="ECO:0000256" key="5">
    <source>
        <dbReference type="ARBA" id="ARBA00022777"/>
    </source>
</evidence>
<dbReference type="GO" id="GO:0005886">
    <property type="term" value="C:plasma membrane"/>
    <property type="evidence" value="ECO:0007669"/>
    <property type="project" value="TreeGrafter"/>
</dbReference>
<evidence type="ECO:0000259" key="9">
    <source>
        <dbReference type="PROSITE" id="PS50109"/>
    </source>
</evidence>
<feature type="coiled-coil region" evidence="7">
    <location>
        <begin position="269"/>
        <end position="303"/>
    </location>
</feature>
<dbReference type="RefSeq" id="WP_095071111.1">
    <property type="nucleotide sequence ID" value="NZ_LT899436.1"/>
</dbReference>
<dbReference type="EMBL" id="LT899436">
    <property type="protein sequence ID" value="SNR15411.1"/>
    <property type="molecule type" value="Genomic_DNA"/>
</dbReference>
<reference evidence="10 11" key="1">
    <citation type="submission" date="2017-07" db="EMBL/GenBank/DDBJ databases">
        <authorList>
            <person name="Sun Z.S."/>
            <person name="Albrecht U."/>
            <person name="Echele G."/>
            <person name="Lee C.C."/>
        </authorList>
    </citation>
    <scope>NUCLEOTIDE SEQUENCE [LARGE SCALE GENOMIC DNA]</scope>
    <source>
        <strain evidence="11">type strain: KCTC 22618</strain>
    </source>
</reference>
<proteinExistence type="predicted"/>
<keyword evidence="4" id="KW-0808">Transferase</keyword>
<dbReference type="PANTHER" id="PTHR45453:SF1">
    <property type="entry name" value="PHOSPHATE REGULON SENSOR PROTEIN PHOR"/>
    <property type="match status" value="1"/>
</dbReference>
<gene>
    <name evidence="10" type="ORF">TJEJU_1691</name>
</gene>
<keyword evidence="7" id="KW-0175">Coiled coil</keyword>
<accession>A0A238U8A2</accession>
<keyword evidence="5 10" id="KW-0418">Kinase</keyword>
<keyword evidence="8" id="KW-0812">Transmembrane</keyword>
<dbReference type="SUPFAM" id="SSF47384">
    <property type="entry name" value="Homodimeric domain of signal transducing histidine kinase"/>
    <property type="match status" value="1"/>
</dbReference>
<dbReference type="InterPro" id="IPR004358">
    <property type="entry name" value="Sig_transdc_His_kin-like_C"/>
</dbReference>
<keyword evidence="11" id="KW-1185">Reference proteome</keyword>